<accession>A0ABV1N0J1</accession>
<feature type="chain" id="PRO_5046042800" description="Outer membrane protein assembly factor BamE" evidence="2">
    <location>
        <begin position="21"/>
        <end position="127"/>
    </location>
</feature>
<evidence type="ECO:0000256" key="2">
    <source>
        <dbReference type="SAM" id="SignalP"/>
    </source>
</evidence>
<keyword evidence="1 2" id="KW-0732">Signal</keyword>
<organism evidence="3 4">
    <name type="scientific">Halomonas pelophila</name>
    <dbReference type="NCBI Taxonomy" id="3151122"/>
    <lineage>
        <taxon>Bacteria</taxon>
        <taxon>Pseudomonadati</taxon>
        <taxon>Pseudomonadota</taxon>
        <taxon>Gammaproteobacteria</taxon>
        <taxon>Oceanospirillales</taxon>
        <taxon>Halomonadaceae</taxon>
        <taxon>Halomonas</taxon>
    </lineage>
</organism>
<keyword evidence="4" id="KW-1185">Reference proteome</keyword>
<name>A0ABV1N0J1_9GAMM</name>
<evidence type="ECO:0000256" key="1">
    <source>
        <dbReference type="ARBA" id="ARBA00022729"/>
    </source>
</evidence>
<comment type="caution">
    <text evidence="3">The sequence shown here is derived from an EMBL/GenBank/DDBJ whole genome shotgun (WGS) entry which is preliminary data.</text>
</comment>
<sequence length="127" mass="13880">MFRNALIALSLLLLAGCASSGNQSLRDQDEATVSRVITEGVTTQTQVRDTFGSPMETSFTDGGMEIWEYSLSEVSADAINFVPVINLFGSSASGQKKELTILFNEEDVVRRYSMTSSDVSHKTGLFR</sequence>
<evidence type="ECO:0000313" key="3">
    <source>
        <dbReference type="EMBL" id="MEQ6887238.1"/>
    </source>
</evidence>
<evidence type="ECO:0008006" key="5">
    <source>
        <dbReference type="Google" id="ProtNLM"/>
    </source>
</evidence>
<proteinExistence type="predicted"/>
<evidence type="ECO:0000313" key="4">
    <source>
        <dbReference type="Proteomes" id="UP001472978"/>
    </source>
</evidence>
<dbReference type="Gene3D" id="3.30.1450.10">
    <property type="match status" value="1"/>
</dbReference>
<dbReference type="InterPro" id="IPR037873">
    <property type="entry name" value="BamE-like"/>
</dbReference>
<dbReference type="EMBL" id="JBEGCI010000001">
    <property type="protein sequence ID" value="MEQ6887238.1"/>
    <property type="molecule type" value="Genomic_DNA"/>
</dbReference>
<reference evidence="3 4" key="1">
    <citation type="submission" date="2024-05" db="EMBL/GenBank/DDBJ databases">
        <title>Halomonas sp. CS7 16S ribosomal RNA gene Genome sequencing and assembly.</title>
        <authorList>
            <person name="Yook S."/>
        </authorList>
    </citation>
    <scope>NUCLEOTIDE SEQUENCE [LARGE SCALE GENOMIC DNA]</scope>
    <source>
        <strain evidence="3 4">CS7</strain>
    </source>
</reference>
<dbReference type="Proteomes" id="UP001472978">
    <property type="component" value="Unassembled WGS sequence"/>
</dbReference>
<gene>
    <name evidence="3" type="ORF">ABE957_00920</name>
</gene>
<dbReference type="PROSITE" id="PS51257">
    <property type="entry name" value="PROKAR_LIPOPROTEIN"/>
    <property type="match status" value="1"/>
</dbReference>
<protein>
    <recommendedName>
        <fullName evidence="5">Outer membrane protein assembly factor BamE</fullName>
    </recommendedName>
</protein>
<feature type="signal peptide" evidence="2">
    <location>
        <begin position="1"/>
        <end position="20"/>
    </location>
</feature>
<dbReference type="RefSeq" id="WP_349756760.1">
    <property type="nucleotide sequence ID" value="NZ_JBEGCI010000001.1"/>
</dbReference>